<protein>
    <recommendedName>
        <fullName evidence="5">DNA-binding protein</fullName>
    </recommendedName>
</protein>
<reference evidence="2 4" key="2">
    <citation type="submission" date="2023-07" db="EMBL/GenBank/DDBJ databases">
        <title>Sequencing the genomes of 1000 actinobacteria strains.</title>
        <authorList>
            <person name="Klenk H.-P."/>
        </authorList>
    </citation>
    <scope>NUCLEOTIDE SEQUENCE [LARGE SCALE GENOMIC DNA]</scope>
    <source>
        <strain evidence="2 4">DSM 44724</strain>
    </source>
</reference>
<dbReference type="Proteomes" id="UP001145799">
    <property type="component" value="Unassembled WGS sequence"/>
</dbReference>
<keyword evidence="4" id="KW-1185">Reference proteome</keyword>
<accession>A0A9X3PK98</accession>
<dbReference type="EMBL" id="JAPZVQ010000009">
    <property type="protein sequence ID" value="MDA1386382.1"/>
    <property type="molecule type" value="Genomic_DNA"/>
</dbReference>
<gene>
    <name evidence="2" type="ORF">J2S69_002617</name>
    <name evidence="1" type="ORF">O2L01_15400</name>
</gene>
<dbReference type="RefSeq" id="WP_270122850.1">
    <property type="nucleotide sequence ID" value="NZ_BAAAOM010000004.1"/>
</dbReference>
<sequence>MTVYAFELHFSAPPGEAVIDELYEAGWDDAVVSFDPVTGGEGWATFDREAPSALQAVVTAIREGRKAGVELLGVTEDYVSLKGIAERTGRTPAAVDHWVTGRRGPGEFPEPRVPRPRVSLYSWAEVSMWLVANGLAALSPADVEIARICEIADSTLRARRLQRQLSAAERRELDLAVA</sequence>
<proteinExistence type="predicted"/>
<evidence type="ECO:0000313" key="3">
    <source>
        <dbReference type="Proteomes" id="UP001145799"/>
    </source>
</evidence>
<evidence type="ECO:0000313" key="2">
    <source>
        <dbReference type="EMBL" id="MDR7338898.1"/>
    </source>
</evidence>
<evidence type="ECO:0008006" key="5">
    <source>
        <dbReference type="Google" id="ProtNLM"/>
    </source>
</evidence>
<evidence type="ECO:0000313" key="4">
    <source>
        <dbReference type="Proteomes" id="UP001183604"/>
    </source>
</evidence>
<dbReference type="AlphaFoldDB" id="A0A9X3PK98"/>
<organism evidence="1 3">
    <name type="scientific">Glycomyces lechevalierae</name>
    <dbReference type="NCBI Taxonomy" id="256034"/>
    <lineage>
        <taxon>Bacteria</taxon>
        <taxon>Bacillati</taxon>
        <taxon>Actinomycetota</taxon>
        <taxon>Actinomycetes</taxon>
        <taxon>Glycomycetales</taxon>
        <taxon>Glycomycetaceae</taxon>
        <taxon>Glycomyces</taxon>
    </lineage>
</organism>
<dbReference type="EMBL" id="JAVDYD010000001">
    <property type="protein sequence ID" value="MDR7338898.1"/>
    <property type="molecule type" value="Genomic_DNA"/>
</dbReference>
<reference evidence="1" key="1">
    <citation type="submission" date="2022-12" db="EMBL/GenBank/DDBJ databases">
        <title>Gycomyces niveus sp.nov., a novel actinomycete isolated from soil in Shouguang.</title>
        <authorList>
            <person name="Yang X."/>
        </authorList>
    </citation>
    <scope>NUCLEOTIDE SEQUENCE</scope>
    <source>
        <strain evidence="1">DSM 44724</strain>
    </source>
</reference>
<dbReference type="Proteomes" id="UP001183604">
    <property type="component" value="Unassembled WGS sequence"/>
</dbReference>
<comment type="caution">
    <text evidence="1">The sequence shown here is derived from an EMBL/GenBank/DDBJ whole genome shotgun (WGS) entry which is preliminary data.</text>
</comment>
<evidence type="ECO:0000313" key="1">
    <source>
        <dbReference type="EMBL" id="MDA1386382.1"/>
    </source>
</evidence>
<name>A0A9X3PK98_9ACTN</name>